<proteinExistence type="predicted"/>
<name>X1J2P0_9ZZZZ</name>
<accession>X1J2P0</accession>
<comment type="caution">
    <text evidence="1">The sequence shown here is derived from an EMBL/GenBank/DDBJ whole genome shotgun (WGS) entry which is preliminary data.</text>
</comment>
<sequence>MGFPVPKALVVGLPDGDGTGIRNNYEAAGQALIKNREALWDLKCNIWLNRGVLYETFEHDLKCFTGVESFPDGVKGPSKIDILHMDAHGTSEYGILYGKKRLVTYICLFRRDLK</sequence>
<feature type="non-terminal residue" evidence="1">
    <location>
        <position position="114"/>
    </location>
</feature>
<reference evidence="1" key="1">
    <citation type="journal article" date="2014" name="Front. Microbiol.">
        <title>High frequency of phylogenetically diverse reductive dehalogenase-homologous genes in deep subseafloor sedimentary metagenomes.</title>
        <authorList>
            <person name="Kawai M."/>
            <person name="Futagami T."/>
            <person name="Toyoda A."/>
            <person name="Takaki Y."/>
            <person name="Nishi S."/>
            <person name="Hori S."/>
            <person name="Arai W."/>
            <person name="Tsubouchi T."/>
            <person name="Morono Y."/>
            <person name="Uchiyama I."/>
            <person name="Ito T."/>
            <person name="Fujiyama A."/>
            <person name="Inagaki F."/>
            <person name="Takami H."/>
        </authorList>
    </citation>
    <scope>NUCLEOTIDE SEQUENCE</scope>
    <source>
        <strain evidence="1">Expedition CK06-06</strain>
    </source>
</reference>
<protein>
    <submittedName>
        <fullName evidence="1">Uncharacterized protein</fullName>
    </submittedName>
</protein>
<organism evidence="1">
    <name type="scientific">marine sediment metagenome</name>
    <dbReference type="NCBI Taxonomy" id="412755"/>
    <lineage>
        <taxon>unclassified sequences</taxon>
        <taxon>metagenomes</taxon>
        <taxon>ecological metagenomes</taxon>
    </lineage>
</organism>
<evidence type="ECO:0000313" key="1">
    <source>
        <dbReference type="EMBL" id="GAH88257.1"/>
    </source>
</evidence>
<dbReference type="EMBL" id="BARU01040125">
    <property type="protein sequence ID" value="GAH88257.1"/>
    <property type="molecule type" value="Genomic_DNA"/>
</dbReference>
<gene>
    <name evidence="1" type="ORF">S03H2_62086</name>
</gene>
<dbReference type="AlphaFoldDB" id="X1J2P0"/>